<dbReference type="Proteomes" id="UP000220006">
    <property type="component" value="Unassembled WGS sequence"/>
</dbReference>
<evidence type="ECO:0000256" key="2">
    <source>
        <dbReference type="ARBA" id="ARBA00023125"/>
    </source>
</evidence>
<evidence type="ECO:0000313" key="6">
    <source>
        <dbReference type="Proteomes" id="UP000220006"/>
    </source>
</evidence>
<dbReference type="Gene3D" id="1.10.260.40">
    <property type="entry name" value="lambda repressor-like DNA-binding domains"/>
    <property type="match status" value="1"/>
</dbReference>
<dbReference type="SUPFAM" id="SSF47413">
    <property type="entry name" value="lambda repressor-like DNA-binding domains"/>
    <property type="match status" value="1"/>
</dbReference>
<keyword evidence="3" id="KW-0804">Transcription</keyword>
<dbReference type="PANTHER" id="PTHR46797:SF23">
    <property type="entry name" value="HTH-TYPE TRANSCRIPTIONAL REGULATOR SUTR"/>
    <property type="match status" value="1"/>
</dbReference>
<name>A0A2A7HU72_BACCE</name>
<protein>
    <recommendedName>
        <fullName evidence="4">HTH cro/C1-type domain-containing protein</fullName>
    </recommendedName>
</protein>
<organism evidence="5 6">
    <name type="scientific">Bacillus cereus</name>
    <dbReference type="NCBI Taxonomy" id="1396"/>
    <lineage>
        <taxon>Bacteria</taxon>
        <taxon>Bacillati</taxon>
        <taxon>Bacillota</taxon>
        <taxon>Bacilli</taxon>
        <taxon>Bacillales</taxon>
        <taxon>Bacillaceae</taxon>
        <taxon>Bacillus</taxon>
        <taxon>Bacillus cereus group</taxon>
    </lineage>
</organism>
<accession>A0A2A7HU72</accession>
<sequence>MSYLGKNIRILRKSNGLSISELAKLSKVSPASISQIENGKRDATFKLILSIAQALNVEVATLVTPFNEDNYKHDIQSVIRFSDNNLIIGKSVNNLHNEIHWGAVFNLSGDGMLVDTLYVKQSDKDFNFNTFFEKTLNSYLIQQRLRILMWKCIEIDKPYLEVVKQGIEWNTFKEIINHLGLLITDN</sequence>
<evidence type="ECO:0000259" key="4">
    <source>
        <dbReference type="PROSITE" id="PS50943"/>
    </source>
</evidence>
<comment type="caution">
    <text evidence="5">The sequence shown here is derived from an EMBL/GenBank/DDBJ whole genome shotgun (WGS) entry which is preliminary data.</text>
</comment>
<feature type="domain" description="HTH cro/C1-type" evidence="4">
    <location>
        <begin position="8"/>
        <end position="62"/>
    </location>
</feature>
<dbReference type="Pfam" id="PF01381">
    <property type="entry name" value="HTH_3"/>
    <property type="match status" value="1"/>
</dbReference>
<reference evidence="5 6" key="1">
    <citation type="submission" date="2017-09" db="EMBL/GenBank/DDBJ databases">
        <title>Large-scale bioinformatics analysis of Bacillus genomes uncovers conserved roles of natural products in bacterial physiology.</title>
        <authorList>
            <consortium name="Agbiome Team Llc"/>
            <person name="Bleich R.M."/>
            <person name="Grubbs K.J."/>
            <person name="Santa Maria K.C."/>
            <person name="Allen S.E."/>
            <person name="Farag S."/>
            <person name="Shank E.A."/>
            <person name="Bowers A."/>
        </authorList>
    </citation>
    <scope>NUCLEOTIDE SEQUENCE [LARGE SCALE GENOMIC DNA]</scope>
    <source>
        <strain evidence="5 6">AFS096845</strain>
    </source>
</reference>
<dbReference type="EMBL" id="NVLK01000043">
    <property type="protein sequence ID" value="PEC20403.1"/>
    <property type="molecule type" value="Genomic_DNA"/>
</dbReference>
<dbReference type="InterPro" id="IPR001387">
    <property type="entry name" value="Cro/C1-type_HTH"/>
</dbReference>
<dbReference type="InterPro" id="IPR010982">
    <property type="entry name" value="Lambda_DNA-bd_dom_sf"/>
</dbReference>
<dbReference type="RefSeq" id="WP_097905130.1">
    <property type="nucleotide sequence ID" value="NZ_NVLK01000043.1"/>
</dbReference>
<dbReference type="InterPro" id="IPR050807">
    <property type="entry name" value="TransReg_Diox_bact_type"/>
</dbReference>
<dbReference type="GO" id="GO:0003700">
    <property type="term" value="F:DNA-binding transcription factor activity"/>
    <property type="evidence" value="ECO:0007669"/>
    <property type="project" value="TreeGrafter"/>
</dbReference>
<evidence type="ECO:0000256" key="3">
    <source>
        <dbReference type="ARBA" id="ARBA00023163"/>
    </source>
</evidence>
<dbReference type="CDD" id="cd00093">
    <property type="entry name" value="HTH_XRE"/>
    <property type="match status" value="1"/>
</dbReference>
<evidence type="ECO:0000256" key="1">
    <source>
        <dbReference type="ARBA" id="ARBA00023015"/>
    </source>
</evidence>
<evidence type="ECO:0000313" key="5">
    <source>
        <dbReference type="EMBL" id="PEC20403.1"/>
    </source>
</evidence>
<dbReference type="AlphaFoldDB" id="A0A2A7HU72"/>
<keyword evidence="1" id="KW-0805">Transcription regulation</keyword>
<gene>
    <name evidence="5" type="ORF">COM96_19395</name>
</gene>
<dbReference type="PROSITE" id="PS50943">
    <property type="entry name" value="HTH_CROC1"/>
    <property type="match status" value="1"/>
</dbReference>
<dbReference type="SMART" id="SM00530">
    <property type="entry name" value="HTH_XRE"/>
    <property type="match status" value="1"/>
</dbReference>
<proteinExistence type="predicted"/>
<dbReference type="GO" id="GO:0003677">
    <property type="term" value="F:DNA binding"/>
    <property type="evidence" value="ECO:0007669"/>
    <property type="project" value="UniProtKB-KW"/>
</dbReference>
<keyword evidence="2" id="KW-0238">DNA-binding</keyword>
<dbReference type="PANTHER" id="PTHR46797">
    <property type="entry name" value="HTH-TYPE TRANSCRIPTIONAL REGULATOR"/>
    <property type="match status" value="1"/>
</dbReference>
<dbReference type="GO" id="GO:0005829">
    <property type="term" value="C:cytosol"/>
    <property type="evidence" value="ECO:0007669"/>
    <property type="project" value="TreeGrafter"/>
</dbReference>